<evidence type="ECO:0000256" key="2">
    <source>
        <dbReference type="ARBA" id="ARBA00022771"/>
    </source>
</evidence>
<keyword evidence="2 4" id="KW-0863">Zinc-finger</keyword>
<accession>A0A250X828</accession>
<sequence length="400" mass="44892">MLAAVALQDHIARTMRIPGGPKKLPSMEPGADLTLAQHLGLIPRPPPLLTEAEWDEVHLKARLRQDYAQQCPICREEFKNDPQVLLSCTHVFHRACLASYERFALCRACPLCRSQKYQRKVIDDGAQAYRHTCATRIQAAVRSWLARRRYKEYCKKHAPKDPRLRRIWAAERLKEENDKLLAYAEEHDDDIDALFAELDANLAISRKVCEEISRPIARRLRSELEASEALHATLESTSSTWTVQEDRRPNHPPLPTMYPVPTTISGEDGGRDSYLRTSSPLHQLVQSASSSARVSHVMSRSSLLVTAVATAASPTANAWACEVVDWHAVVTKAKERGERDCPICIGALGRRGKMGVAWLSCTHCFHLDCIMAFEAFELSHGGSPSCPVCRAAYQRRCFSD</sequence>
<dbReference type="Gene3D" id="3.30.40.10">
    <property type="entry name" value="Zinc/RING finger domain, C3HC4 (zinc finger)"/>
    <property type="match status" value="2"/>
</dbReference>
<dbReference type="InterPro" id="IPR013083">
    <property type="entry name" value="Znf_RING/FYVE/PHD"/>
</dbReference>
<evidence type="ECO:0000256" key="5">
    <source>
        <dbReference type="SAM" id="MobiDB-lite"/>
    </source>
</evidence>
<keyword evidence="1" id="KW-0479">Metal-binding</keyword>
<dbReference type="EMBL" id="BEGY01000040">
    <property type="protein sequence ID" value="GAX79225.1"/>
    <property type="molecule type" value="Genomic_DNA"/>
</dbReference>
<evidence type="ECO:0000256" key="4">
    <source>
        <dbReference type="PROSITE-ProRule" id="PRU00175"/>
    </source>
</evidence>
<feature type="domain" description="RING-type" evidence="6">
    <location>
        <begin position="341"/>
        <end position="390"/>
    </location>
</feature>
<feature type="domain" description="RING-type" evidence="6">
    <location>
        <begin position="71"/>
        <end position="113"/>
    </location>
</feature>
<dbReference type="CDD" id="cd16677">
    <property type="entry name" value="RING-H2_RNF32_rpt1"/>
    <property type="match status" value="1"/>
</dbReference>
<evidence type="ECO:0000256" key="3">
    <source>
        <dbReference type="ARBA" id="ARBA00022833"/>
    </source>
</evidence>
<gene>
    <name evidence="7" type="ORF">CEUSTIGMA_g6665.t1</name>
</gene>
<dbReference type="Pfam" id="PF00612">
    <property type="entry name" value="IQ"/>
    <property type="match status" value="1"/>
</dbReference>
<proteinExistence type="predicted"/>
<keyword evidence="3" id="KW-0862">Zinc</keyword>
<dbReference type="SMART" id="SM00184">
    <property type="entry name" value="RING"/>
    <property type="match status" value="2"/>
</dbReference>
<dbReference type="InterPro" id="IPR001841">
    <property type="entry name" value="Znf_RING"/>
</dbReference>
<evidence type="ECO:0000313" key="8">
    <source>
        <dbReference type="Proteomes" id="UP000232323"/>
    </source>
</evidence>
<evidence type="ECO:0000259" key="6">
    <source>
        <dbReference type="PROSITE" id="PS50089"/>
    </source>
</evidence>
<dbReference type="PANTHER" id="PTHR14991">
    <property type="entry name" value="RING FINGER PROTEIN 32"/>
    <property type="match status" value="1"/>
</dbReference>
<feature type="region of interest" description="Disordered" evidence="5">
    <location>
        <begin position="236"/>
        <end position="260"/>
    </location>
</feature>
<dbReference type="OrthoDB" id="8062037at2759"/>
<protein>
    <recommendedName>
        <fullName evidence="6">RING-type domain-containing protein</fullName>
    </recommendedName>
</protein>
<dbReference type="InterPro" id="IPR042862">
    <property type="entry name" value="RNF32"/>
</dbReference>
<reference evidence="7 8" key="1">
    <citation type="submission" date="2017-08" db="EMBL/GenBank/DDBJ databases">
        <title>Acidophilic green algal genome provides insights into adaptation to an acidic environment.</title>
        <authorList>
            <person name="Hirooka S."/>
            <person name="Hirose Y."/>
            <person name="Kanesaki Y."/>
            <person name="Higuchi S."/>
            <person name="Fujiwara T."/>
            <person name="Onuma R."/>
            <person name="Era A."/>
            <person name="Ohbayashi R."/>
            <person name="Uzuka A."/>
            <person name="Nozaki H."/>
            <person name="Yoshikawa H."/>
            <person name="Miyagishima S.Y."/>
        </authorList>
    </citation>
    <scope>NUCLEOTIDE SEQUENCE [LARGE SCALE GENOMIC DNA]</scope>
    <source>
        <strain evidence="7 8">NIES-2499</strain>
    </source>
</reference>
<evidence type="ECO:0000313" key="7">
    <source>
        <dbReference type="EMBL" id="GAX79225.1"/>
    </source>
</evidence>
<dbReference type="PROSITE" id="PS50096">
    <property type="entry name" value="IQ"/>
    <property type="match status" value="1"/>
</dbReference>
<dbReference type="SUPFAM" id="SSF57850">
    <property type="entry name" value="RING/U-box"/>
    <property type="match status" value="2"/>
</dbReference>
<evidence type="ECO:0000256" key="1">
    <source>
        <dbReference type="ARBA" id="ARBA00022723"/>
    </source>
</evidence>
<dbReference type="InterPro" id="IPR000048">
    <property type="entry name" value="IQ_motif_EF-hand-BS"/>
</dbReference>
<dbReference type="Pfam" id="PF13445">
    <property type="entry name" value="zf-RING_UBOX"/>
    <property type="match status" value="2"/>
</dbReference>
<name>A0A250X828_9CHLO</name>
<comment type="caution">
    <text evidence="7">The sequence shown here is derived from an EMBL/GenBank/DDBJ whole genome shotgun (WGS) entry which is preliminary data.</text>
</comment>
<dbReference type="STRING" id="1157962.A0A250X828"/>
<dbReference type="GO" id="GO:0008270">
    <property type="term" value="F:zinc ion binding"/>
    <property type="evidence" value="ECO:0007669"/>
    <property type="project" value="UniProtKB-KW"/>
</dbReference>
<dbReference type="PANTHER" id="PTHR14991:SF0">
    <property type="entry name" value="RING FINGER PROTEIN 32"/>
    <property type="match status" value="1"/>
</dbReference>
<organism evidence="7 8">
    <name type="scientific">Chlamydomonas eustigma</name>
    <dbReference type="NCBI Taxonomy" id="1157962"/>
    <lineage>
        <taxon>Eukaryota</taxon>
        <taxon>Viridiplantae</taxon>
        <taxon>Chlorophyta</taxon>
        <taxon>core chlorophytes</taxon>
        <taxon>Chlorophyceae</taxon>
        <taxon>CS clade</taxon>
        <taxon>Chlamydomonadales</taxon>
        <taxon>Chlamydomonadaceae</taxon>
        <taxon>Chlamydomonas</taxon>
    </lineage>
</organism>
<dbReference type="InterPro" id="IPR027370">
    <property type="entry name" value="Znf-RING_euk"/>
</dbReference>
<dbReference type="PROSITE" id="PS50089">
    <property type="entry name" value="ZF_RING_2"/>
    <property type="match status" value="2"/>
</dbReference>
<dbReference type="Gene3D" id="6.10.220.10">
    <property type="match status" value="1"/>
</dbReference>
<keyword evidence="8" id="KW-1185">Reference proteome</keyword>
<dbReference type="AlphaFoldDB" id="A0A250X828"/>
<dbReference type="Proteomes" id="UP000232323">
    <property type="component" value="Unassembled WGS sequence"/>
</dbReference>